<evidence type="ECO:0000313" key="2">
    <source>
        <dbReference type="EMBL" id="CCO22666.1"/>
    </source>
</evidence>
<dbReference type="EMBL" id="FO203522">
    <property type="protein sequence ID" value="CCO22666.1"/>
    <property type="molecule type" value="Genomic_DNA"/>
</dbReference>
<sequence length="130" mass="14844">MQENVESNSLDWVEGQASPRNEAIVNIEMKIEESRLKFRTFVFRFALILIAFLYAIFVHLLFHLGTLLPLMKGVPYSVLLILFSGSIPTVLLSILIFAIFRARNKKTDKNNEQDLLDTVSKVASVARLFK</sequence>
<gene>
    <name evidence="2" type="ORF">DESAM_20379</name>
</gene>
<keyword evidence="1" id="KW-0812">Transmembrane</keyword>
<dbReference type="RefSeq" id="WP_015335274.1">
    <property type="nucleotide sequence ID" value="NC_020055.1"/>
</dbReference>
<keyword evidence="3" id="KW-1185">Reference proteome</keyword>
<dbReference type="Proteomes" id="UP000010808">
    <property type="component" value="Chromosome"/>
</dbReference>
<reference evidence="2 3" key="1">
    <citation type="submission" date="2012-10" db="EMBL/GenBank/DDBJ databases">
        <authorList>
            <person name="Genoscope - CEA"/>
        </authorList>
    </citation>
    <scope>NUCLEOTIDE SEQUENCE [LARGE SCALE GENOMIC DNA]</scope>
    <source>
        <strain evidence="3">AM13 / DSM 14728</strain>
    </source>
</reference>
<name>L0RAR7_9BACT</name>
<dbReference type="KEGG" id="dhy:DESAM_20379"/>
<feature type="transmembrane region" description="Helical" evidence="1">
    <location>
        <begin position="74"/>
        <end position="100"/>
    </location>
</feature>
<dbReference type="HOGENOM" id="CLU_1934632_0_0_7"/>
<dbReference type="AlphaFoldDB" id="L0RAR7"/>
<evidence type="ECO:0000256" key="1">
    <source>
        <dbReference type="SAM" id="Phobius"/>
    </source>
</evidence>
<dbReference type="STRING" id="1121451.DESAM_20379"/>
<organism evidence="2 3">
    <name type="scientific">Maridesulfovibrio hydrothermalis AM13 = DSM 14728</name>
    <dbReference type="NCBI Taxonomy" id="1121451"/>
    <lineage>
        <taxon>Bacteria</taxon>
        <taxon>Pseudomonadati</taxon>
        <taxon>Thermodesulfobacteriota</taxon>
        <taxon>Desulfovibrionia</taxon>
        <taxon>Desulfovibrionales</taxon>
        <taxon>Desulfovibrionaceae</taxon>
        <taxon>Maridesulfovibrio</taxon>
    </lineage>
</organism>
<proteinExistence type="predicted"/>
<protein>
    <submittedName>
        <fullName evidence="2">Uncharacterized protein</fullName>
    </submittedName>
</protein>
<feature type="transmembrane region" description="Helical" evidence="1">
    <location>
        <begin position="41"/>
        <end position="62"/>
    </location>
</feature>
<evidence type="ECO:0000313" key="3">
    <source>
        <dbReference type="Proteomes" id="UP000010808"/>
    </source>
</evidence>
<accession>L0RAR7</accession>
<keyword evidence="1" id="KW-1133">Transmembrane helix</keyword>
<keyword evidence="1" id="KW-0472">Membrane</keyword>